<dbReference type="PANTHER" id="PTHR38133:SF1">
    <property type="entry name" value="SLR1429 PROTEIN"/>
    <property type="match status" value="1"/>
</dbReference>
<comment type="caution">
    <text evidence="4">The sequence shown here is derived from an EMBL/GenBank/DDBJ whole genome shotgun (WGS) entry which is preliminary data.</text>
</comment>
<name>A0ABT6EZ53_9SYNE</name>
<keyword evidence="1" id="KW-0862">Zinc</keyword>
<gene>
    <name evidence="4" type="ORF">L3556_06915</name>
</gene>
<evidence type="ECO:0000313" key="5">
    <source>
        <dbReference type="Proteomes" id="UP001154265"/>
    </source>
</evidence>
<dbReference type="EMBL" id="JAKKUT010000002">
    <property type="protein sequence ID" value="MDG2990665.1"/>
    <property type="molecule type" value="Genomic_DNA"/>
</dbReference>
<sequence>MKQPQILKITRKAASLKEKRTVQDSQNTAAQNSSAETRSPDSLGVASPSSASEPTNVSNNHSNNQWWSQRWIDVLESFGWRRRMERARIYVREGRVLSLEFQGEKVQATVQGTAPDPYNVELYLDAFSDEEWQFVVEALAGQAFYSAKLLAGEMPMAIETVFTNAGLSLFPFSKFDIHSNCDCPDPVNPCKHIGAVYYLLGRYFNQDPFILFQLRGQTKAEIMTRLRQLRTGSTVESEPLDVESTDYHPPHLGDRFWNYSEDLPTDLVVIAPAATSETVLTLLDDIPHPEPQEQALVMAHLKEIYQIASQSALMMAMTNQGSPNS</sequence>
<dbReference type="PANTHER" id="PTHR38133">
    <property type="entry name" value="SLR1429 PROTEIN"/>
    <property type="match status" value="1"/>
</dbReference>
<organism evidence="4 5">
    <name type="scientific">Candidatus Synechococcus calcipolaris G9</name>
    <dbReference type="NCBI Taxonomy" id="1497997"/>
    <lineage>
        <taxon>Bacteria</taxon>
        <taxon>Bacillati</taxon>
        <taxon>Cyanobacteriota</taxon>
        <taxon>Cyanophyceae</taxon>
        <taxon>Synechococcales</taxon>
        <taxon>Synechococcaceae</taxon>
        <taxon>Synechococcus</taxon>
    </lineage>
</organism>
<dbReference type="Proteomes" id="UP001154265">
    <property type="component" value="Unassembled WGS sequence"/>
</dbReference>
<dbReference type="InterPro" id="IPR007527">
    <property type="entry name" value="Znf_SWIM"/>
</dbReference>
<evidence type="ECO:0000313" key="4">
    <source>
        <dbReference type="EMBL" id="MDG2990665.1"/>
    </source>
</evidence>
<keyword evidence="1" id="KW-0863">Zinc-finger</keyword>
<reference evidence="4" key="2">
    <citation type="submission" date="2022-01" db="EMBL/GenBank/DDBJ databases">
        <authorList>
            <person name="Zivanovic Y."/>
            <person name="Moreira D."/>
            <person name="Lopez-Garcia P."/>
        </authorList>
    </citation>
    <scope>NUCLEOTIDE SEQUENCE</scope>
    <source>
        <strain evidence="4">G9</strain>
    </source>
</reference>
<evidence type="ECO:0000256" key="2">
    <source>
        <dbReference type="SAM" id="MobiDB-lite"/>
    </source>
</evidence>
<accession>A0ABT6EZ53</accession>
<keyword evidence="5" id="KW-1185">Reference proteome</keyword>
<proteinExistence type="predicted"/>
<evidence type="ECO:0000256" key="1">
    <source>
        <dbReference type="PROSITE-ProRule" id="PRU00325"/>
    </source>
</evidence>
<feature type="domain" description="SWIM-type" evidence="3">
    <location>
        <begin position="173"/>
        <end position="201"/>
    </location>
</feature>
<feature type="compositionally biased region" description="Polar residues" evidence="2">
    <location>
        <begin position="23"/>
        <end position="37"/>
    </location>
</feature>
<protein>
    <submittedName>
        <fullName evidence="4">Metal-binding protein</fullName>
    </submittedName>
</protein>
<keyword evidence="1" id="KW-0479">Metal-binding</keyword>
<dbReference type="PROSITE" id="PS50966">
    <property type="entry name" value="ZF_SWIM"/>
    <property type="match status" value="1"/>
</dbReference>
<feature type="region of interest" description="Disordered" evidence="2">
    <location>
        <begin position="1"/>
        <end position="62"/>
    </location>
</feature>
<evidence type="ECO:0000259" key="3">
    <source>
        <dbReference type="PROSITE" id="PS50966"/>
    </source>
</evidence>
<reference evidence="4" key="1">
    <citation type="journal article" date="2022" name="Genome Biol. Evol.">
        <title>A New Gene Family Diagnostic for Intracellular Biomineralization of Amorphous Ca Carbonates by Cyanobacteria.</title>
        <authorList>
            <person name="Benzerara K."/>
            <person name="Duprat E."/>
            <person name="Bitard-Feildel T."/>
            <person name="Caumes G."/>
            <person name="Cassier-Chauvat C."/>
            <person name="Chauvat F."/>
            <person name="Dezi M."/>
            <person name="Diop S.I."/>
            <person name="Gaschignard G."/>
            <person name="Gorgen S."/>
            <person name="Gugger M."/>
            <person name="Lopez-Garcia P."/>
            <person name="Millet M."/>
            <person name="Skouri-Panet F."/>
            <person name="Moreira D."/>
            <person name="Callebaut I."/>
        </authorList>
    </citation>
    <scope>NUCLEOTIDE SEQUENCE</scope>
    <source>
        <strain evidence="4">G9</strain>
    </source>
</reference>
<dbReference type="RefSeq" id="WP_277866571.1">
    <property type="nucleotide sequence ID" value="NZ_JAKKUT010000002.1"/>
</dbReference>